<name>A0AAV4BCC1_9GAST</name>
<dbReference type="GO" id="GO:0016301">
    <property type="term" value="F:kinase activity"/>
    <property type="evidence" value="ECO:0007669"/>
    <property type="project" value="UniProtKB-KW"/>
</dbReference>
<dbReference type="EMBL" id="BLXT01005251">
    <property type="protein sequence ID" value="GFO21011.1"/>
    <property type="molecule type" value="Genomic_DNA"/>
</dbReference>
<sequence length="157" mass="17207">MRQISVSGLFAHCVSGFRFCIIIASPQQGDLRLSGPLSDPGGRWRGLNPRQKGPCRSPEGLASDCATDAPASVSVLYIYLAVYLKSVFVSHRGLQKPRQFFVLINPNSGRKTASRVFYKKVAPLFRACGVSFRAYETSGPTDARNAFRDLDFSTLDG</sequence>
<feature type="region of interest" description="Disordered" evidence="1">
    <location>
        <begin position="34"/>
        <end position="54"/>
    </location>
</feature>
<dbReference type="Gene3D" id="3.40.50.10330">
    <property type="entry name" value="Probable inorganic polyphosphate/atp-NAD kinase, domain 1"/>
    <property type="match status" value="1"/>
</dbReference>
<organism evidence="3 4">
    <name type="scientific">Plakobranchus ocellatus</name>
    <dbReference type="NCBI Taxonomy" id="259542"/>
    <lineage>
        <taxon>Eukaryota</taxon>
        <taxon>Metazoa</taxon>
        <taxon>Spiralia</taxon>
        <taxon>Lophotrochozoa</taxon>
        <taxon>Mollusca</taxon>
        <taxon>Gastropoda</taxon>
        <taxon>Heterobranchia</taxon>
        <taxon>Euthyneura</taxon>
        <taxon>Panpulmonata</taxon>
        <taxon>Sacoglossa</taxon>
        <taxon>Placobranchoidea</taxon>
        <taxon>Plakobranchidae</taxon>
        <taxon>Plakobranchus</taxon>
    </lineage>
</organism>
<protein>
    <submittedName>
        <fullName evidence="3">Sphingosine kinase 1</fullName>
    </submittedName>
</protein>
<dbReference type="Pfam" id="PF00781">
    <property type="entry name" value="DAGK_cat"/>
    <property type="match status" value="1"/>
</dbReference>
<dbReference type="InterPro" id="IPR001206">
    <property type="entry name" value="Diacylglycerol_kinase_cat_dom"/>
</dbReference>
<keyword evidence="3" id="KW-0808">Transferase</keyword>
<feature type="domain" description="DAGKc" evidence="2">
    <location>
        <begin position="95"/>
        <end position="157"/>
    </location>
</feature>
<evidence type="ECO:0000259" key="2">
    <source>
        <dbReference type="PROSITE" id="PS50146"/>
    </source>
</evidence>
<evidence type="ECO:0000313" key="3">
    <source>
        <dbReference type="EMBL" id="GFO21011.1"/>
    </source>
</evidence>
<accession>A0AAV4BCC1</accession>
<keyword evidence="3" id="KW-0418">Kinase</keyword>
<keyword evidence="4" id="KW-1185">Reference proteome</keyword>
<dbReference type="PROSITE" id="PS50146">
    <property type="entry name" value="DAGK"/>
    <property type="match status" value="1"/>
</dbReference>
<dbReference type="InterPro" id="IPR017438">
    <property type="entry name" value="ATP-NAD_kinase_N"/>
</dbReference>
<comment type="caution">
    <text evidence="3">The sequence shown here is derived from an EMBL/GenBank/DDBJ whole genome shotgun (WGS) entry which is preliminary data.</text>
</comment>
<dbReference type="SUPFAM" id="SSF111331">
    <property type="entry name" value="NAD kinase/diacylglycerol kinase-like"/>
    <property type="match status" value="1"/>
</dbReference>
<gene>
    <name evidence="3" type="ORF">PoB_004751600</name>
</gene>
<evidence type="ECO:0000313" key="4">
    <source>
        <dbReference type="Proteomes" id="UP000735302"/>
    </source>
</evidence>
<dbReference type="AlphaFoldDB" id="A0AAV4BCC1"/>
<evidence type="ECO:0000256" key="1">
    <source>
        <dbReference type="SAM" id="MobiDB-lite"/>
    </source>
</evidence>
<dbReference type="InterPro" id="IPR016064">
    <property type="entry name" value="NAD/diacylglycerol_kinase_sf"/>
</dbReference>
<proteinExistence type="predicted"/>
<reference evidence="3 4" key="1">
    <citation type="journal article" date="2021" name="Elife">
        <title>Chloroplast acquisition without the gene transfer in kleptoplastic sea slugs, Plakobranchus ocellatus.</title>
        <authorList>
            <person name="Maeda T."/>
            <person name="Takahashi S."/>
            <person name="Yoshida T."/>
            <person name="Shimamura S."/>
            <person name="Takaki Y."/>
            <person name="Nagai Y."/>
            <person name="Toyoda A."/>
            <person name="Suzuki Y."/>
            <person name="Arimoto A."/>
            <person name="Ishii H."/>
            <person name="Satoh N."/>
            <person name="Nishiyama T."/>
            <person name="Hasebe M."/>
            <person name="Maruyama T."/>
            <person name="Minagawa J."/>
            <person name="Obokata J."/>
            <person name="Shigenobu S."/>
        </authorList>
    </citation>
    <scope>NUCLEOTIDE SEQUENCE [LARGE SCALE GENOMIC DNA]</scope>
</reference>
<dbReference type="Proteomes" id="UP000735302">
    <property type="component" value="Unassembled WGS sequence"/>
</dbReference>